<keyword evidence="1" id="KW-0812">Transmembrane</keyword>
<sequence>MSTTPNNNNRFFNRIANTYIHSDSINETTTTPAPDGDGSGPTSTWVDSLIQLDRVFSGTLLRLCYNLIDIVLLSLGLYYGARICGISNALAVISILILVFSGLGLAYILLHASYINAGQIHLISGSVTAQSKQDILYSLLLVQSATNSKISRPSISLWYENYERMSSNIA</sequence>
<feature type="transmembrane region" description="Helical" evidence="1">
    <location>
        <begin position="86"/>
        <end position="110"/>
    </location>
</feature>
<dbReference type="EMBL" id="CAJNOG010000567">
    <property type="protein sequence ID" value="CAF1298930.1"/>
    <property type="molecule type" value="Genomic_DNA"/>
</dbReference>
<evidence type="ECO:0000313" key="2">
    <source>
        <dbReference type="EMBL" id="CAF1298930.1"/>
    </source>
</evidence>
<feature type="transmembrane region" description="Helical" evidence="1">
    <location>
        <begin position="60"/>
        <end position="80"/>
    </location>
</feature>
<keyword evidence="1" id="KW-1133">Transmembrane helix</keyword>
<keyword evidence="1" id="KW-0472">Membrane</keyword>
<evidence type="ECO:0000256" key="1">
    <source>
        <dbReference type="SAM" id="Phobius"/>
    </source>
</evidence>
<reference evidence="2" key="1">
    <citation type="submission" date="2021-02" db="EMBL/GenBank/DDBJ databases">
        <authorList>
            <person name="Nowell W R."/>
        </authorList>
    </citation>
    <scope>NUCLEOTIDE SEQUENCE</scope>
</reference>
<gene>
    <name evidence="2" type="ORF">JYZ213_LOCUS32200</name>
</gene>
<proteinExistence type="predicted"/>
<organism evidence="2 3">
    <name type="scientific">Adineta steineri</name>
    <dbReference type="NCBI Taxonomy" id="433720"/>
    <lineage>
        <taxon>Eukaryota</taxon>
        <taxon>Metazoa</taxon>
        <taxon>Spiralia</taxon>
        <taxon>Gnathifera</taxon>
        <taxon>Rotifera</taxon>
        <taxon>Eurotatoria</taxon>
        <taxon>Bdelloidea</taxon>
        <taxon>Adinetida</taxon>
        <taxon>Adinetidae</taxon>
        <taxon>Adineta</taxon>
    </lineage>
</organism>
<accession>A0A815DAH7</accession>
<comment type="caution">
    <text evidence="2">The sequence shown here is derived from an EMBL/GenBank/DDBJ whole genome shotgun (WGS) entry which is preliminary data.</text>
</comment>
<dbReference type="Proteomes" id="UP000663845">
    <property type="component" value="Unassembled WGS sequence"/>
</dbReference>
<dbReference type="AlphaFoldDB" id="A0A815DAH7"/>
<evidence type="ECO:0000313" key="3">
    <source>
        <dbReference type="Proteomes" id="UP000663845"/>
    </source>
</evidence>
<name>A0A815DAH7_9BILA</name>
<protein>
    <submittedName>
        <fullName evidence="2">Uncharacterized protein</fullName>
    </submittedName>
</protein>